<keyword evidence="3" id="KW-1185">Reference proteome</keyword>
<dbReference type="InterPro" id="IPR045455">
    <property type="entry name" value="NrS-1_pol-like_helicase"/>
</dbReference>
<evidence type="ECO:0000259" key="1">
    <source>
        <dbReference type="Pfam" id="PF19263"/>
    </source>
</evidence>
<evidence type="ECO:0000313" key="3">
    <source>
        <dbReference type="Proteomes" id="UP001247754"/>
    </source>
</evidence>
<dbReference type="SUPFAM" id="SSF52540">
    <property type="entry name" value="P-loop containing nucleoside triphosphate hydrolases"/>
    <property type="match status" value="1"/>
</dbReference>
<dbReference type="RefSeq" id="WP_310459231.1">
    <property type="nucleotide sequence ID" value="NZ_JAVKPH010000047.1"/>
</dbReference>
<dbReference type="Proteomes" id="UP001247754">
    <property type="component" value="Unassembled WGS sequence"/>
</dbReference>
<protein>
    <submittedName>
        <fullName evidence="2">DUF5906 domain-containing protein</fullName>
    </submittedName>
</protein>
<evidence type="ECO:0000313" key="2">
    <source>
        <dbReference type="EMBL" id="MDR5655121.1"/>
    </source>
</evidence>
<comment type="caution">
    <text evidence="2">The sequence shown here is derived from an EMBL/GenBank/DDBJ whole genome shotgun (WGS) entry which is preliminary data.</text>
</comment>
<accession>A0ABU1FE25</accession>
<proteinExistence type="predicted"/>
<reference evidence="2 3" key="1">
    <citation type="submission" date="2023-09" db="EMBL/GenBank/DDBJ databases">
        <title>Xinfangfangia sedmenti sp. nov., isolated the sedment.</title>
        <authorList>
            <person name="Xu L."/>
        </authorList>
    </citation>
    <scope>NUCLEOTIDE SEQUENCE [LARGE SCALE GENOMIC DNA]</scope>
    <source>
        <strain evidence="2 3">LG-4</strain>
    </source>
</reference>
<gene>
    <name evidence="2" type="ORF">RGD00_21145</name>
</gene>
<dbReference type="InterPro" id="IPR027417">
    <property type="entry name" value="P-loop_NTPase"/>
</dbReference>
<dbReference type="Gene3D" id="3.40.50.300">
    <property type="entry name" value="P-loop containing nucleotide triphosphate hydrolases"/>
    <property type="match status" value="1"/>
</dbReference>
<name>A0ABU1FE25_9RHOB</name>
<feature type="domain" description="NrS-1 polymerase-like helicase" evidence="1">
    <location>
        <begin position="193"/>
        <end position="302"/>
    </location>
</feature>
<dbReference type="EMBL" id="JAVKPH010000047">
    <property type="protein sequence ID" value="MDR5655121.1"/>
    <property type="molecule type" value="Genomic_DNA"/>
</dbReference>
<dbReference type="Pfam" id="PF19263">
    <property type="entry name" value="DUF5906"/>
    <property type="match status" value="1"/>
</dbReference>
<organism evidence="2 3">
    <name type="scientific">Ruixingdingia sedimenti</name>
    <dbReference type="NCBI Taxonomy" id="3073604"/>
    <lineage>
        <taxon>Bacteria</taxon>
        <taxon>Pseudomonadati</taxon>
        <taxon>Pseudomonadota</taxon>
        <taxon>Alphaproteobacteria</taxon>
        <taxon>Rhodobacterales</taxon>
        <taxon>Paracoccaceae</taxon>
        <taxon>Ruixingdingia</taxon>
    </lineage>
</organism>
<sequence>MTSLDPPTPTQDPLLPALSTALLPVPLTDSTLTDQLIRLLATSYVRRENRFYHVDRPAEAMSRDDLQRAFLTPAQRLNNGNPVSRAIIRQVFDTAIVQNNPDQFRSIPVWTGTILPFPGNPARRIQLESGQFVLNAWKAPEYRSHFATERGEAPFRFFFHLLFKDEKERSRVLDWLTWCLQNEGSKPNWAILLYSREKGTGKSTFANIAAALFGHDNTSIENNIEKVAGKFNGPILNRKLIVCEEVNLRPASDIGNKLKTLITEPFTTAERKGRDVEKVPLHACFLMTTNHLPLWLEAGERRFYILDVAHDGHATGPRAQFFAQWVKQVNDALQDPGMLAALYHYLLRRQLAPDFDPKTLNTDVHGTPLMKQLLAHGISATTQQLKEYLGRENRPAITEQDLRTYVRDELRISPNALRHMMTELGWTRHEVKWGGKDYARALWTAPRFTVDRGNILGPDQFKQAVCDALWDAEP</sequence>